<keyword evidence="3" id="KW-1185">Reference proteome</keyword>
<comment type="caution">
    <text evidence="2">The sequence shown here is derived from an EMBL/GenBank/DDBJ whole genome shotgun (WGS) entry which is preliminary data.</text>
</comment>
<name>A0A9P4VRE8_9PEZI</name>
<feature type="compositionally biased region" description="Polar residues" evidence="1">
    <location>
        <begin position="566"/>
        <end position="575"/>
    </location>
</feature>
<reference evidence="2" key="1">
    <citation type="journal article" date="2020" name="Stud. Mycol.">
        <title>101 Dothideomycetes genomes: a test case for predicting lifestyles and emergence of pathogens.</title>
        <authorList>
            <person name="Haridas S."/>
            <person name="Albert R."/>
            <person name="Binder M."/>
            <person name="Bloem J."/>
            <person name="Labutti K."/>
            <person name="Salamov A."/>
            <person name="Andreopoulos B."/>
            <person name="Baker S."/>
            <person name="Barry K."/>
            <person name="Bills G."/>
            <person name="Bluhm B."/>
            <person name="Cannon C."/>
            <person name="Castanera R."/>
            <person name="Culley D."/>
            <person name="Daum C."/>
            <person name="Ezra D."/>
            <person name="Gonzalez J."/>
            <person name="Henrissat B."/>
            <person name="Kuo A."/>
            <person name="Liang C."/>
            <person name="Lipzen A."/>
            <person name="Lutzoni F."/>
            <person name="Magnuson J."/>
            <person name="Mondo S."/>
            <person name="Nolan M."/>
            <person name="Ohm R."/>
            <person name="Pangilinan J."/>
            <person name="Park H.-J."/>
            <person name="Ramirez L."/>
            <person name="Alfaro M."/>
            <person name="Sun H."/>
            <person name="Tritt A."/>
            <person name="Yoshinaga Y."/>
            <person name="Zwiers L.-H."/>
            <person name="Turgeon B."/>
            <person name="Goodwin S."/>
            <person name="Spatafora J."/>
            <person name="Crous P."/>
            <person name="Grigoriev I."/>
        </authorList>
    </citation>
    <scope>NUCLEOTIDE SEQUENCE</scope>
    <source>
        <strain evidence="2">CBS 101060</strain>
    </source>
</reference>
<feature type="region of interest" description="Disordered" evidence="1">
    <location>
        <begin position="348"/>
        <end position="368"/>
    </location>
</feature>
<feature type="compositionally biased region" description="Basic and acidic residues" evidence="1">
    <location>
        <begin position="578"/>
        <end position="603"/>
    </location>
</feature>
<feature type="compositionally biased region" description="Polar residues" evidence="1">
    <location>
        <begin position="667"/>
        <end position="682"/>
    </location>
</feature>
<evidence type="ECO:0000256" key="1">
    <source>
        <dbReference type="SAM" id="MobiDB-lite"/>
    </source>
</evidence>
<protein>
    <submittedName>
        <fullName evidence="2">Uncharacterized protein</fullName>
    </submittedName>
</protein>
<feature type="region of interest" description="Disordered" evidence="1">
    <location>
        <begin position="540"/>
        <end position="605"/>
    </location>
</feature>
<feature type="region of interest" description="Disordered" evidence="1">
    <location>
        <begin position="201"/>
        <end position="227"/>
    </location>
</feature>
<feature type="compositionally biased region" description="Polar residues" evidence="1">
    <location>
        <begin position="205"/>
        <end position="227"/>
    </location>
</feature>
<dbReference type="OrthoDB" id="340550at2759"/>
<feature type="region of interest" description="Disordered" evidence="1">
    <location>
        <begin position="243"/>
        <end position="269"/>
    </location>
</feature>
<feature type="region of interest" description="Disordered" evidence="1">
    <location>
        <begin position="794"/>
        <end position="834"/>
    </location>
</feature>
<dbReference type="AlphaFoldDB" id="A0A9P4VRE8"/>
<feature type="compositionally biased region" description="Low complexity" evidence="1">
    <location>
        <begin position="84"/>
        <end position="99"/>
    </location>
</feature>
<feature type="compositionally biased region" description="Basic residues" evidence="1">
    <location>
        <begin position="797"/>
        <end position="806"/>
    </location>
</feature>
<feature type="compositionally biased region" description="Basic and acidic residues" evidence="1">
    <location>
        <begin position="1083"/>
        <end position="1095"/>
    </location>
</feature>
<evidence type="ECO:0000313" key="2">
    <source>
        <dbReference type="EMBL" id="KAF2837464.1"/>
    </source>
</evidence>
<feature type="compositionally biased region" description="Acidic residues" evidence="1">
    <location>
        <begin position="736"/>
        <end position="750"/>
    </location>
</feature>
<gene>
    <name evidence="2" type="ORF">M501DRAFT_986279</name>
</gene>
<dbReference type="EMBL" id="MU006099">
    <property type="protein sequence ID" value="KAF2837464.1"/>
    <property type="molecule type" value="Genomic_DNA"/>
</dbReference>
<evidence type="ECO:0000313" key="3">
    <source>
        <dbReference type="Proteomes" id="UP000799429"/>
    </source>
</evidence>
<feature type="compositionally biased region" description="Low complexity" evidence="1">
    <location>
        <begin position="1023"/>
        <end position="1039"/>
    </location>
</feature>
<feature type="region of interest" description="Disordered" evidence="1">
    <location>
        <begin position="80"/>
        <end position="117"/>
    </location>
</feature>
<dbReference type="PANTHER" id="PTHR42106:SF1">
    <property type="match status" value="1"/>
</dbReference>
<proteinExistence type="predicted"/>
<feature type="region of interest" description="Disordered" evidence="1">
    <location>
        <begin position="996"/>
        <end position="1115"/>
    </location>
</feature>
<organism evidence="2 3">
    <name type="scientific">Patellaria atrata CBS 101060</name>
    <dbReference type="NCBI Taxonomy" id="1346257"/>
    <lineage>
        <taxon>Eukaryota</taxon>
        <taxon>Fungi</taxon>
        <taxon>Dikarya</taxon>
        <taxon>Ascomycota</taxon>
        <taxon>Pezizomycotina</taxon>
        <taxon>Dothideomycetes</taxon>
        <taxon>Dothideomycetes incertae sedis</taxon>
        <taxon>Patellariales</taxon>
        <taxon>Patellariaceae</taxon>
        <taxon>Patellaria</taxon>
    </lineage>
</organism>
<feature type="compositionally biased region" description="Polar residues" evidence="1">
    <location>
        <begin position="717"/>
        <end position="729"/>
    </location>
</feature>
<feature type="region of interest" description="Disordered" evidence="1">
    <location>
        <begin position="667"/>
        <end position="751"/>
    </location>
</feature>
<dbReference type="Proteomes" id="UP000799429">
    <property type="component" value="Unassembled WGS sequence"/>
</dbReference>
<feature type="compositionally biased region" description="Polar residues" evidence="1">
    <location>
        <begin position="692"/>
        <end position="703"/>
    </location>
</feature>
<accession>A0A9P4VRE8</accession>
<feature type="compositionally biased region" description="Polar residues" evidence="1">
    <location>
        <begin position="1102"/>
        <end position="1114"/>
    </location>
</feature>
<sequence>MSQYDGWNLNEMKENSDQSLYIQANRRSSGFTSVYQTAPYSTDKFKDPTQRFISTIDKQEQQKLRDPLVASYLRLDDLNGAPKQSSISHHPLSSSQLQSRGNKKRRTKRQCPSPKRTMVDDFHITKPAIAYMTEKHKVEGRDPEPEKHALLLSNEKPLIEVPESTMNKLKSFIYKPQITSIEAVRARKGFGISIYDIVDSESEPETQSTQIVPLSTTPKPRQDSFSHSYGDISHEFEDEIPDDELLDLDPGSAPPSDTFMGEENQSPDDVDLVSQSDILIGKGIRESDGYMDLPTPLPSDPKDGKIASSVCHGAERVDEFLAEDDWVDYNVIDGSNDPHTPEILLSTTPNSAPQGKVVDHSANQNQGRTLRRREGEMELRLTPIVRPAFPSPIRDRSPIIGLSNANLLRTCFRVGEALAAGSQAVRCGRSVILELYANVVSSSRKLDKISQSFVFADLYHNHPPFLSGVCQVWKGFRTNGIAELVHSFDGSYPIFIVKTVFRMVLSKSASRLPEPGSGPSPLAAMLSTQFAIHAQNRQDVPFDGQDKSQEAGLRTPLKSPAKARSLSDSTPQLSPSPKFREPLRKSKDDHTIQDPKTPKRPEFLTRGLSLQMPLKEFGIQNPASYANRVPLSPQLDSRSTYASPASLLPRHSRGLDFSRACTNLHHSTLAESSPDSSPTITQKGMMIPPRTRPNSMSLESPNINGGPLWSSMGDRTAPSSSVGSVNMLGSDSSTSDSDDADLIDGEENEDPMIMTPHVFRPGNVSSAIGAPTISSPSGWPKNISAAPGTASFVWQRSRLRKGRSRKSSSSASGHSSMASPGPASPPQARSQENSGSYFAREIVMKNAGSRRESLTMVTNDLHISSGNDSGDEASAAPPHTPGVIRRHVVRRGNLLPKTRAFSRIKAEMWEESQPVDSEVKREAEIIRQVREGDTNLEPSVINTAQSSPVQFPTIPGSMDPLEDIPEDGSMSLEGQGTNSSSKEMFEAYSLGAANNSGGRGFWNRSESQTRTPPPPSFIHRGASSIMSDDMSIDSPSVPSTSTFQTIVAPQQEPIRDIDQSRSSTPQPAPPSAADGLRKSSKRRRDDDFSGTDFKRRAVSPGMSVQNSPVLSQSPRDLWGQVKPAREPSISVAGERSNSNGSVAVTPIFGAKRVGLQGMTDTNDGLMKMSIE</sequence>
<dbReference type="PANTHER" id="PTHR42106">
    <property type="entry name" value="CHROMOSOME 10, WHOLE GENOME SHOTGUN SEQUENCE"/>
    <property type="match status" value="1"/>
</dbReference>
<feature type="compositionally biased region" description="Low complexity" evidence="1">
    <location>
        <begin position="807"/>
        <end position="830"/>
    </location>
</feature>